<dbReference type="InterPro" id="IPR050250">
    <property type="entry name" value="Macrolide_Exporter_MacB"/>
</dbReference>
<feature type="transmembrane region" description="Helical" evidence="6">
    <location>
        <begin position="749"/>
        <end position="774"/>
    </location>
</feature>
<comment type="subcellular location">
    <subcellularLocation>
        <location evidence="1">Cell membrane</location>
        <topology evidence="1">Multi-pass membrane protein</topology>
    </subcellularLocation>
</comment>
<dbReference type="STRING" id="551996.SAMN05192573_103208"/>
<dbReference type="AlphaFoldDB" id="A0A1G7TP22"/>
<evidence type="ECO:0000313" key="10">
    <source>
        <dbReference type="Proteomes" id="UP000199705"/>
    </source>
</evidence>
<name>A0A1G7TP22_9SPHI</name>
<feature type="transmembrane region" description="Helical" evidence="6">
    <location>
        <begin position="278"/>
        <end position="297"/>
    </location>
</feature>
<dbReference type="Pfam" id="PF02687">
    <property type="entry name" value="FtsX"/>
    <property type="match status" value="2"/>
</dbReference>
<evidence type="ECO:0000259" key="8">
    <source>
        <dbReference type="Pfam" id="PF12704"/>
    </source>
</evidence>
<keyword evidence="10" id="KW-1185">Reference proteome</keyword>
<keyword evidence="4 6" id="KW-1133">Transmembrane helix</keyword>
<feature type="domain" description="ABC3 transporter permease C-terminal" evidence="7">
    <location>
        <begin position="668"/>
        <end position="780"/>
    </location>
</feature>
<evidence type="ECO:0000256" key="1">
    <source>
        <dbReference type="ARBA" id="ARBA00004651"/>
    </source>
</evidence>
<keyword evidence="2" id="KW-1003">Cell membrane</keyword>
<feature type="transmembrane region" description="Helical" evidence="6">
    <location>
        <begin position="322"/>
        <end position="348"/>
    </location>
</feature>
<organism evidence="9 10">
    <name type="scientific">Mucilaginibacter gossypii</name>
    <dbReference type="NCBI Taxonomy" id="551996"/>
    <lineage>
        <taxon>Bacteria</taxon>
        <taxon>Pseudomonadati</taxon>
        <taxon>Bacteroidota</taxon>
        <taxon>Sphingobacteriia</taxon>
        <taxon>Sphingobacteriales</taxon>
        <taxon>Sphingobacteriaceae</taxon>
        <taxon>Mucilaginibacter</taxon>
    </lineage>
</organism>
<keyword evidence="5 6" id="KW-0472">Membrane</keyword>
<evidence type="ECO:0000259" key="7">
    <source>
        <dbReference type="Pfam" id="PF02687"/>
    </source>
</evidence>
<evidence type="ECO:0000256" key="4">
    <source>
        <dbReference type="ARBA" id="ARBA00022989"/>
    </source>
</evidence>
<evidence type="ECO:0000256" key="6">
    <source>
        <dbReference type="SAM" id="Phobius"/>
    </source>
</evidence>
<evidence type="ECO:0000256" key="2">
    <source>
        <dbReference type="ARBA" id="ARBA00022475"/>
    </source>
</evidence>
<keyword evidence="3 6" id="KW-0812">Transmembrane</keyword>
<evidence type="ECO:0000256" key="3">
    <source>
        <dbReference type="ARBA" id="ARBA00022692"/>
    </source>
</evidence>
<dbReference type="Pfam" id="PF12704">
    <property type="entry name" value="MacB_PCD"/>
    <property type="match status" value="1"/>
</dbReference>
<dbReference type="GO" id="GO:0005886">
    <property type="term" value="C:plasma membrane"/>
    <property type="evidence" value="ECO:0007669"/>
    <property type="project" value="UniProtKB-SubCell"/>
</dbReference>
<dbReference type="PANTHER" id="PTHR30572">
    <property type="entry name" value="MEMBRANE COMPONENT OF TRANSPORTER-RELATED"/>
    <property type="match status" value="1"/>
</dbReference>
<feature type="transmembrane region" description="Helical" evidence="6">
    <location>
        <begin position="368"/>
        <end position="392"/>
    </location>
</feature>
<evidence type="ECO:0000256" key="5">
    <source>
        <dbReference type="ARBA" id="ARBA00023136"/>
    </source>
</evidence>
<dbReference type="Proteomes" id="UP000199705">
    <property type="component" value="Unassembled WGS sequence"/>
</dbReference>
<feature type="transmembrane region" description="Helical" evidence="6">
    <location>
        <begin position="665"/>
        <end position="689"/>
    </location>
</feature>
<feature type="domain" description="ABC3 transporter permease C-terminal" evidence="7">
    <location>
        <begin position="281"/>
        <end position="395"/>
    </location>
</feature>
<feature type="transmembrane region" description="Helical" evidence="6">
    <location>
        <begin position="21"/>
        <end position="41"/>
    </location>
</feature>
<evidence type="ECO:0000313" key="9">
    <source>
        <dbReference type="EMBL" id="SDG36439.1"/>
    </source>
</evidence>
<dbReference type="InterPro" id="IPR025857">
    <property type="entry name" value="MacB_PCD"/>
</dbReference>
<feature type="domain" description="MacB-like periplasmic core" evidence="8">
    <location>
        <begin position="20"/>
        <end position="234"/>
    </location>
</feature>
<dbReference type="RefSeq" id="WP_091163994.1">
    <property type="nucleotide sequence ID" value="NZ_FNCG01000003.1"/>
</dbReference>
<gene>
    <name evidence="9" type="ORF">SAMN05192573_103208</name>
</gene>
<feature type="transmembrane region" description="Helical" evidence="6">
    <location>
        <begin position="717"/>
        <end position="737"/>
    </location>
</feature>
<proteinExistence type="predicted"/>
<dbReference type="GO" id="GO:0022857">
    <property type="term" value="F:transmembrane transporter activity"/>
    <property type="evidence" value="ECO:0007669"/>
    <property type="project" value="TreeGrafter"/>
</dbReference>
<sequence>MLKNYLKITWRNLLRQKTFSLINILGLTIGMASAALILLWIQNEVSYDQFHEKRERLYSVYNRSKFDGKLWSWETTPKIMGKVMKAELPQLEKVARVTDASFLFSIGDKRLTATGDFTDPDFLSMFSFPLINGDPKTALNDLHSIVITEKFSKKLFGEENALGKTVKIDSNAYFKVTGVMKDLPNNTRFDFEYLIPWSYLKKIGQDDEYWGNNSIQTFVLLKPGVTEAHADAAVLNFTRNHSDTKDIQQFLHPATKWHLYSQFKDGVIVGGRIERVRVFSLIAVLILVIACINFMNLSTARSETRAREVGIRKTVGALRGSLIWQFLGESVLIALIAGIFAIVIVQISMSGFNQLTQKQLYVPYSNPYFWLTAIGFILVTGIISGSYPALYLSSFKPVAVLKGTFKAANALVTPRKLLVVIQFTFAVVLIICTIIIRQQLQYAQDRDTGYKKDNLVYTFMSGEISKHYQSIRNELLSSGAATSVSRTNSPITQRYSDSWGFNWPGSQPKNKVDFIIYTSDGNLIKTMGLKLVAGRDIDPVNYPTDSTAMLVNEASVKIMNLKDPVGKLVTQGEGKDIKTWHIVGVIKDFIISSPYEPVQHMLIEGPSSWFNIIHYKLNNANSTKENLRRAEAIFKKYNPDYPFEYSFVDQEYAKKFGDEQRIGTLASLFAGLTIVISCLGLFGLAAYMAQNRIKEIGIRKVLGASVASVTTLLSRDFLKLVIISFCIAAPIAWYLMFQWLKGYSYRISINIWVFVIAAALTLLISVLTVSYQAIKAALTNPVKSLKGE</sequence>
<reference evidence="10" key="1">
    <citation type="submission" date="2016-10" db="EMBL/GenBank/DDBJ databases">
        <authorList>
            <person name="Varghese N."/>
            <person name="Submissions S."/>
        </authorList>
    </citation>
    <scope>NUCLEOTIDE SEQUENCE [LARGE SCALE GENOMIC DNA]</scope>
    <source>
        <strain evidence="10">Gh-67</strain>
    </source>
</reference>
<dbReference type="InterPro" id="IPR003838">
    <property type="entry name" value="ABC3_permease_C"/>
</dbReference>
<protein>
    <submittedName>
        <fullName evidence="9">Duplicated orphan permease</fullName>
    </submittedName>
</protein>
<feature type="transmembrane region" description="Helical" evidence="6">
    <location>
        <begin position="417"/>
        <end position="436"/>
    </location>
</feature>
<dbReference type="EMBL" id="FNCG01000003">
    <property type="protein sequence ID" value="SDG36439.1"/>
    <property type="molecule type" value="Genomic_DNA"/>
</dbReference>
<dbReference type="PANTHER" id="PTHR30572:SF18">
    <property type="entry name" value="ABC-TYPE MACROLIDE FAMILY EXPORT SYSTEM PERMEASE COMPONENT 2"/>
    <property type="match status" value="1"/>
</dbReference>
<accession>A0A1G7TP22</accession>